<comment type="caution">
    <text evidence="3">The sequence shown here is derived from an EMBL/GenBank/DDBJ whole genome shotgun (WGS) entry which is preliminary data.</text>
</comment>
<dbReference type="InterPro" id="IPR001789">
    <property type="entry name" value="Sig_transdc_resp-reg_receiver"/>
</dbReference>
<evidence type="ECO:0000313" key="4">
    <source>
        <dbReference type="Proteomes" id="UP000434036"/>
    </source>
</evidence>
<dbReference type="InterPro" id="IPR011006">
    <property type="entry name" value="CheY-like_superfamily"/>
</dbReference>
<dbReference type="AlphaFoldDB" id="A0A6N8U845"/>
<dbReference type="SMART" id="SM00448">
    <property type="entry name" value="REC"/>
    <property type="match status" value="1"/>
</dbReference>
<evidence type="ECO:0000313" key="3">
    <source>
        <dbReference type="EMBL" id="MXQ72729.1"/>
    </source>
</evidence>
<dbReference type="SUPFAM" id="SSF52172">
    <property type="entry name" value="CheY-like"/>
    <property type="match status" value="1"/>
</dbReference>
<reference evidence="3 4" key="2">
    <citation type="submission" date="2020-01" db="EMBL/GenBank/DDBJ databases">
        <title>Clostridiaceae sp. nov. isolated from the gut of human by culturomics.</title>
        <authorList>
            <person name="Chang Y."/>
        </authorList>
    </citation>
    <scope>NUCLEOTIDE SEQUENCE [LARGE SCALE GENOMIC DNA]</scope>
    <source>
        <strain evidence="3 4">DONG20-135</strain>
    </source>
</reference>
<feature type="domain" description="Response regulatory" evidence="2">
    <location>
        <begin position="2"/>
        <end position="119"/>
    </location>
</feature>
<feature type="modified residue" description="4-aspartylphosphate" evidence="1">
    <location>
        <position position="57"/>
    </location>
</feature>
<dbReference type="Gene3D" id="2.40.50.1020">
    <property type="entry name" value="LytTr DNA-binding domain"/>
    <property type="match status" value="1"/>
</dbReference>
<sequence length="235" mass="28137">MEILLCDDDELFLSRLQTLVTEYFGRIDHQTNVYTLLGGKGYEKALTEHFYHYLFLDIDMPIHGYTIAEFAQKNSEKTRIIFITSHSNLVFDTFHFSPYYFIRKECLDEDLTKLIEKVHKSIVSSEAVYTFLKPTKVLRVNINEIMFIESYRNYITIRTEKAKYQDRNTIQAVMEDPKFRRFLVPIKGMMVNYDYVDNIYHDELTLKNHNVFHISRTRKTELMKKYMMLLGEEDE</sequence>
<evidence type="ECO:0000259" key="2">
    <source>
        <dbReference type="PROSITE" id="PS50110"/>
    </source>
</evidence>
<protein>
    <submittedName>
        <fullName evidence="3">Response regulator</fullName>
    </submittedName>
</protein>
<dbReference type="SMART" id="SM00850">
    <property type="entry name" value="LytTR"/>
    <property type="match status" value="1"/>
</dbReference>
<dbReference type="Gene3D" id="3.40.50.2300">
    <property type="match status" value="1"/>
</dbReference>
<accession>A0A6N8U845</accession>
<dbReference type="GO" id="GO:0003677">
    <property type="term" value="F:DNA binding"/>
    <property type="evidence" value="ECO:0007669"/>
    <property type="project" value="InterPro"/>
</dbReference>
<evidence type="ECO:0000256" key="1">
    <source>
        <dbReference type="PROSITE-ProRule" id="PRU00169"/>
    </source>
</evidence>
<reference evidence="3 4" key="1">
    <citation type="submission" date="2019-12" db="EMBL/GenBank/DDBJ databases">
        <authorList>
            <person name="Yang R."/>
        </authorList>
    </citation>
    <scope>NUCLEOTIDE SEQUENCE [LARGE SCALE GENOMIC DNA]</scope>
    <source>
        <strain evidence="3 4">DONG20-135</strain>
    </source>
</reference>
<dbReference type="RefSeq" id="WP_160624212.1">
    <property type="nucleotide sequence ID" value="NZ_WUUQ01000001.1"/>
</dbReference>
<keyword evidence="1" id="KW-0597">Phosphoprotein</keyword>
<organism evidence="3 4">
    <name type="scientific">Copranaerobaculum intestinale</name>
    <dbReference type="NCBI Taxonomy" id="2692629"/>
    <lineage>
        <taxon>Bacteria</taxon>
        <taxon>Bacillati</taxon>
        <taxon>Bacillota</taxon>
        <taxon>Erysipelotrichia</taxon>
        <taxon>Erysipelotrichales</taxon>
        <taxon>Erysipelotrichaceae</taxon>
        <taxon>Copranaerobaculum</taxon>
    </lineage>
</organism>
<dbReference type="PANTHER" id="PTHR37299:SF1">
    <property type="entry name" value="STAGE 0 SPORULATION PROTEIN A HOMOLOG"/>
    <property type="match status" value="1"/>
</dbReference>
<dbReference type="Proteomes" id="UP000434036">
    <property type="component" value="Unassembled WGS sequence"/>
</dbReference>
<dbReference type="GO" id="GO:0000156">
    <property type="term" value="F:phosphorelay response regulator activity"/>
    <property type="evidence" value="ECO:0007669"/>
    <property type="project" value="InterPro"/>
</dbReference>
<proteinExistence type="predicted"/>
<gene>
    <name evidence="3" type="ORF">GSF08_02055</name>
</gene>
<keyword evidence="4" id="KW-1185">Reference proteome</keyword>
<dbReference type="InterPro" id="IPR007492">
    <property type="entry name" value="LytTR_DNA-bd_dom"/>
</dbReference>
<dbReference type="Pfam" id="PF04397">
    <property type="entry name" value="LytTR"/>
    <property type="match status" value="1"/>
</dbReference>
<dbReference type="EMBL" id="WUUQ01000001">
    <property type="protein sequence ID" value="MXQ72729.1"/>
    <property type="molecule type" value="Genomic_DNA"/>
</dbReference>
<dbReference type="InterPro" id="IPR046947">
    <property type="entry name" value="LytR-like"/>
</dbReference>
<dbReference type="PANTHER" id="PTHR37299">
    <property type="entry name" value="TRANSCRIPTIONAL REGULATOR-RELATED"/>
    <property type="match status" value="1"/>
</dbReference>
<dbReference type="PROSITE" id="PS50110">
    <property type="entry name" value="RESPONSE_REGULATORY"/>
    <property type="match status" value="1"/>
</dbReference>
<name>A0A6N8U845_9FIRM</name>
<dbReference type="Pfam" id="PF00072">
    <property type="entry name" value="Response_reg"/>
    <property type="match status" value="1"/>
</dbReference>